<dbReference type="Proteomes" id="UP000287352">
    <property type="component" value="Unassembled WGS sequence"/>
</dbReference>
<keyword evidence="5" id="KW-1185">Reference proteome</keyword>
<dbReference type="PANTHER" id="PTHR43072">
    <property type="entry name" value="N-ACETYLTRANSFERASE"/>
    <property type="match status" value="1"/>
</dbReference>
<dbReference type="Pfam" id="PF00583">
    <property type="entry name" value="Acetyltransf_1"/>
    <property type="match status" value="1"/>
</dbReference>
<comment type="caution">
    <text evidence="4">The sequence shown here is derived from an EMBL/GenBank/DDBJ whole genome shotgun (WGS) entry which is preliminary data.</text>
</comment>
<dbReference type="Gene3D" id="3.40.630.30">
    <property type="match status" value="1"/>
</dbReference>
<evidence type="ECO:0000313" key="4">
    <source>
        <dbReference type="EMBL" id="GCE12442.1"/>
    </source>
</evidence>
<feature type="domain" description="N-acetyltransferase" evidence="3">
    <location>
        <begin position="1"/>
        <end position="159"/>
    </location>
</feature>
<name>A0A402A066_9CHLR</name>
<keyword evidence="1 4" id="KW-0808">Transferase</keyword>
<dbReference type="OrthoDB" id="9798006at2"/>
<dbReference type="PANTHER" id="PTHR43072:SF23">
    <property type="entry name" value="UPF0039 PROTEIN C11D3.02C"/>
    <property type="match status" value="1"/>
</dbReference>
<evidence type="ECO:0000313" key="5">
    <source>
        <dbReference type="Proteomes" id="UP000287352"/>
    </source>
</evidence>
<sequence length="175" mass="19603">MRVRVATVADAAGIAIIYNQGIEDRVGTFETQLRTEAMVASWFDDIHPIVVVEQEQEVIAYASTSSYRARPCYAGIAEFSVYVRRDWRGKGAGRLAMTQLLQESAAAGFWKLLSRVFVENEASRGLLRSLGFREVGIYEKHGQLDGIWRDVVIVEYLLPSNLATASFDQSSRHTL</sequence>
<accession>A0A402A066</accession>
<protein>
    <submittedName>
        <fullName evidence="4">N-acetyltransferase</fullName>
    </submittedName>
</protein>
<dbReference type="RefSeq" id="WP_126580063.1">
    <property type="nucleotide sequence ID" value="NZ_BIFR01000001.1"/>
</dbReference>
<dbReference type="NCBIfam" id="NF040503">
    <property type="entry name" value="resist_ArsN1a"/>
    <property type="match status" value="1"/>
</dbReference>
<gene>
    <name evidence="4" type="ORF">KTT_23010</name>
</gene>
<dbReference type="PROSITE" id="PS51186">
    <property type="entry name" value="GNAT"/>
    <property type="match status" value="1"/>
</dbReference>
<dbReference type="GO" id="GO:0016747">
    <property type="term" value="F:acyltransferase activity, transferring groups other than amino-acyl groups"/>
    <property type="evidence" value="ECO:0007669"/>
    <property type="project" value="InterPro"/>
</dbReference>
<proteinExistence type="predicted"/>
<evidence type="ECO:0000256" key="2">
    <source>
        <dbReference type="ARBA" id="ARBA00023315"/>
    </source>
</evidence>
<organism evidence="4 5">
    <name type="scientific">Tengunoibacter tsumagoiensis</name>
    <dbReference type="NCBI Taxonomy" id="2014871"/>
    <lineage>
        <taxon>Bacteria</taxon>
        <taxon>Bacillati</taxon>
        <taxon>Chloroflexota</taxon>
        <taxon>Ktedonobacteria</taxon>
        <taxon>Ktedonobacterales</taxon>
        <taxon>Dictyobacteraceae</taxon>
        <taxon>Tengunoibacter</taxon>
    </lineage>
</organism>
<dbReference type="InterPro" id="IPR016181">
    <property type="entry name" value="Acyl_CoA_acyltransferase"/>
</dbReference>
<dbReference type="SUPFAM" id="SSF55729">
    <property type="entry name" value="Acyl-CoA N-acyltransferases (Nat)"/>
    <property type="match status" value="1"/>
</dbReference>
<dbReference type="InterPro" id="IPR000182">
    <property type="entry name" value="GNAT_dom"/>
</dbReference>
<dbReference type="EMBL" id="BIFR01000001">
    <property type="protein sequence ID" value="GCE12442.1"/>
    <property type="molecule type" value="Genomic_DNA"/>
</dbReference>
<evidence type="ECO:0000256" key="1">
    <source>
        <dbReference type="ARBA" id="ARBA00022679"/>
    </source>
</evidence>
<evidence type="ECO:0000259" key="3">
    <source>
        <dbReference type="PROSITE" id="PS51186"/>
    </source>
</evidence>
<reference evidence="5" key="1">
    <citation type="submission" date="2018-12" db="EMBL/GenBank/DDBJ databases">
        <title>Tengunoibacter tsumagoiensis gen. nov., sp. nov., Dictyobacter kobayashii sp. nov., D. alpinus sp. nov., and D. joshuensis sp. nov. and description of Dictyobacteraceae fam. nov. within the order Ktedonobacterales isolated from Tengu-no-mugimeshi.</title>
        <authorList>
            <person name="Wang C.M."/>
            <person name="Zheng Y."/>
            <person name="Sakai Y."/>
            <person name="Toyoda A."/>
            <person name="Minakuchi Y."/>
            <person name="Abe K."/>
            <person name="Yokota A."/>
            <person name="Yabe S."/>
        </authorList>
    </citation>
    <scope>NUCLEOTIDE SEQUENCE [LARGE SCALE GENOMIC DNA]</scope>
    <source>
        <strain evidence="5">Uno3</strain>
    </source>
</reference>
<dbReference type="AlphaFoldDB" id="A0A402A066"/>
<dbReference type="CDD" id="cd04301">
    <property type="entry name" value="NAT_SF"/>
    <property type="match status" value="1"/>
</dbReference>
<keyword evidence="2" id="KW-0012">Acyltransferase</keyword>